<protein>
    <submittedName>
        <fullName evidence="3">Uncharacterized protein</fullName>
    </submittedName>
</protein>
<dbReference type="Proteomes" id="UP000001887">
    <property type="component" value="Chromosome"/>
</dbReference>
<dbReference type="HOGENOM" id="CLU_1228980_0_0_0"/>
<keyword evidence="2" id="KW-0732">Signal</keyword>
<feature type="signal peptide" evidence="2">
    <location>
        <begin position="1"/>
        <end position="24"/>
    </location>
</feature>
<sequence precursor="true">MSRHVHSIAILLVSLICCPVLALAQEAKVERPALRPKEFPAFDFMSLQVAKISADGTRLELLSPQLKVEQRPGMIQRKVPETRSRLVDLGNGVMKEETYTEYVNVMETFVVPVKTVQGETRTHVAIDASLLAWKIDGTPMEAAELAKLFEKPRHVVVLPALLNEKFSGVDPYYRAMLRDDLIVLGGSISSRNTALEGASADEGPIPADSPPSLRSPRLFPAAPVP</sequence>
<feature type="region of interest" description="Disordered" evidence="1">
    <location>
        <begin position="195"/>
        <end position="225"/>
    </location>
</feature>
<name>D2R574_PIRSD</name>
<proteinExistence type="predicted"/>
<dbReference type="STRING" id="530564.Psta_4389"/>
<dbReference type="KEGG" id="psl:Psta_4389"/>
<reference evidence="3 4" key="1">
    <citation type="journal article" date="2009" name="Stand. Genomic Sci.">
        <title>Complete genome sequence of Pirellula staleyi type strain (ATCC 27377).</title>
        <authorList>
            <person name="Clum A."/>
            <person name="Tindall B.J."/>
            <person name="Sikorski J."/>
            <person name="Ivanova N."/>
            <person name="Mavrommatis K."/>
            <person name="Lucas S."/>
            <person name="Glavina del Rio T."/>
            <person name="Nolan M."/>
            <person name="Chen F."/>
            <person name="Tice H."/>
            <person name="Pitluck S."/>
            <person name="Cheng J.F."/>
            <person name="Chertkov O."/>
            <person name="Brettin T."/>
            <person name="Han C."/>
            <person name="Detter J.C."/>
            <person name="Kuske C."/>
            <person name="Bruce D."/>
            <person name="Goodwin L."/>
            <person name="Ovchinikova G."/>
            <person name="Pati A."/>
            <person name="Mikhailova N."/>
            <person name="Chen A."/>
            <person name="Palaniappan K."/>
            <person name="Land M."/>
            <person name="Hauser L."/>
            <person name="Chang Y.J."/>
            <person name="Jeffries C.D."/>
            <person name="Chain P."/>
            <person name="Rohde M."/>
            <person name="Goker M."/>
            <person name="Bristow J."/>
            <person name="Eisen J.A."/>
            <person name="Markowitz V."/>
            <person name="Hugenholtz P."/>
            <person name="Kyrpides N.C."/>
            <person name="Klenk H.P."/>
            <person name="Lapidus A."/>
        </authorList>
    </citation>
    <scope>NUCLEOTIDE SEQUENCE [LARGE SCALE GENOMIC DNA]</scope>
    <source>
        <strain evidence="4">ATCC 27377 / DSM 6068 / ICPB 4128</strain>
    </source>
</reference>
<dbReference type="EMBL" id="CP001848">
    <property type="protein sequence ID" value="ADB19036.1"/>
    <property type="molecule type" value="Genomic_DNA"/>
</dbReference>
<dbReference type="AlphaFoldDB" id="D2R574"/>
<gene>
    <name evidence="3" type="ordered locus">Psta_4389</name>
</gene>
<feature type="chain" id="PRO_5003034637" evidence="2">
    <location>
        <begin position="25"/>
        <end position="225"/>
    </location>
</feature>
<evidence type="ECO:0000256" key="2">
    <source>
        <dbReference type="SAM" id="SignalP"/>
    </source>
</evidence>
<evidence type="ECO:0000256" key="1">
    <source>
        <dbReference type="SAM" id="MobiDB-lite"/>
    </source>
</evidence>
<evidence type="ECO:0000313" key="3">
    <source>
        <dbReference type="EMBL" id="ADB19036.1"/>
    </source>
</evidence>
<organism evidence="3 4">
    <name type="scientific">Pirellula staleyi (strain ATCC 27377 / DSM 6068 / ICPB 4128)</name>
    <name type="common">Pirella staleyi</name>
    <dbReference type="NCBI Taxonomy" id="530564"/>
    <lineage>
        <taxon>Bacteria</taxon>
        <taxon>Pseudomonadati</taxon>
        <taxon>Planctomycetota</taxon>
        <taxon>Planctomycetia</taxon>
        <taxon>Pirellulales</taxon>
        <taxon>Pirellulaceae</taxon>
        <taxon>Pirellula</taxon>
    </lineage>
</organism>
<evidence type="ECO:0000313" key="4">
    <source>
        <dbReference type="Proteomes" id="UP000001887"/>
    </source>
</evidence>
<accession>D2R574</accession>
<keyword evidence="4" id="KW-1185">Reference proteome</keyword>